<sequence length="199" mass="22160">MTAVLMTALLVSATLPAQAGTLPARTALERLQVKPASALVLARYERSKFMTGWRRDGVAGCDTRQRVLLRSDLSPGTGEECGGTEGRWYSPYDDRTLTDTAHLDVDHVVPLANAWISGAWRWSPARRHAFAHDLTRPELVAVSEAVNLAKGGHSPANWRPPVRAYWCVYARDWITVKHHYRLSVTPREKSALRDMLGTC</sequence>
<evidence type="ECO:0000313" key="3">
    <source>
        <dbReference type="EMBL" id="NAS23612.1"/>
    </source>
</evidence>
<dbReference type="Proteomes" id="UP000479526">
    <property type="component" value="Unassembled WGS sequence"/>
</dbReference>
<evidence type="ECO:0000259" key="2">
    <source>
        <dbReference type="Pfam" id="PF07510"/>
    </source>
</evidence>
<dbReference type="PANTHER" id="PTHR24094">
    <property type="entry name" value="SECRETED PROTEIN"/>
    <property type="match status" value="1"/>
</dbReference>
<dbReference type="EMBL" id="WXEW01000005">
    <property type="protein sequence ID" value="NAS23612.1"/>
    <property type="molecule type" value="Genomic_DNA"/>
</dbReference>
<gene>
    <name evidence="3" type="ORF">GT755_18165</name>
</gene>
<accession>A0A7C9NIP6</accession>
<feature type="chain" id="PRO_5028843593" evidence="1">
    <location>
        <begin position="20"/>
        <end position="199"/>
    </location>
</feature>
<dbReference type="RefSeq" id="WP_161480876.1">
    <property type="nucleotide sequence ID" value="NZ_WXEW01000005.1"/>
</dbReference>
<dbReference type="Pfam" id="PF07510">
    <property type="entry name" value="GmrSD_C"/>
    <property type="match status" value="1"/>
</dbReference>
<evidence type="ECO:0000313" key="4">
    <source>
        <dbReference type="Proteomes" id="UP000479526"/>
    </source>
</evidence>
<evidence type="ECO:0000256" key="1">
    <source>
        <dbReference type="SAM" id="SignalP"/>
    </source>
</evidence>
<proteinExistence type="predicted"/>
<organism evidence="3 4">
    <name type="scientific">Herbidospora solisilvae</name>
    <dbReference type="NCBI Taxonomy" id="2696284"/>
    <lineage>
        <taxon>Bacteria</taxon>
        <taxon>Bacillati</taxon>
        <taxon>Actinomycetota</taxon>
        <taxon>Actinomycetes</taxon>
        <taxon>Streptosporangiales</taxon>
        <taxon>Streptosporangiaceae</taxon>
        <taxon>Herbidospora</taxon>
    </lineage>
</organism>
<dbReference type="InterPro" id="IPR011089">
    <property type="entry name" value="GmrSD_C"/>
</dbReference>
<keyword evidence="4" id="KW-1185">Reference proteome</keyword>
<protein>
    <submittedName>
        <fullName evidence="3">DUF1524 domain-containing protein</fullName>
    </submittedName>
</protein>
<comment type="caution">
    <text evidence="3">The sequence shown here is derived from an EMBL/GenBank/DDBJ whole genome shotgun (WGS) entry which is preliminary data.</text>
</comment>
<keyword evidence="1" id="KW-0732">Signal</keyword>
<feature type="signal peptide" evidence="1">
    <location>
        <begin position="1"/>
        <end position="19"/>
    </location>
</feature>
<dbReference type="PANTHER" id="PTHR24094:SF15">
    <property type="entry name" value="AMP-DEPENDENT SYNTHETASE_LIGASE DOMAIN-CONTAINING PROTEIN-RELATED"/>
    <property type="match status" value="1"/>
</dbReference>
<name>A0A7C9NIP6_9ACTN</name>
<reference evidence="3 4" key="1">
    <citation type="submission" date="2020-01" db="EMBL/GenBank/DDBJ databases">
        <title>Herbidospora sp. NEAU-GS84 nov., a novel actinomycete isolated from soil.</title>
        <authorList>
            <person name="Han L."/>
        </authorList>
    </citation>
    <scope>NUCLEOTIDE SEQUENCE [LARGE SCALE GENOMIC DNA]</scope>
    <source>
        <strain evidence="3 4">NEAU-GS84</strain>
    </source>
</reference>
<dbReference type="AlphaFoldDB" id="A0A7C9NIP6"/>
<feature type="domain" description="GmrSD restriction endonucleases C-terminal" evidence="2">
    <location>
        <begin position="87"/>
        <end position="194"/>
    </location>
</feature>